<dbReference type="Gene3D" id="3.30.465.10">
    <property type="match status" value="1"/>
</dbReference>
<sequence length="503" mass="52843">MEHDPTARPSLNRRTLLGLGAAVGLTALLAACAPKETAQAGNSPKPVFDRAGLPTGLKGSALLPGDPGYADEIKTYNLLMAPQPGVIIAAADASDVQAGVRLAAERGAPVAVLATGHQLSAPIGPDTVLITTRAMRGVTVDAQRRVARAEAGVRWGQVVDESVKVGLAPLNGSTPIVGVVGYTLGGGLSPTMGRAYGYAADHVRSVDVVTADGRLRTVTAETDPDLFFAVRGGKSNFGVVTAIEFDLFPVKTLYGGAIMFDGADAGKVLHAYREWVKTVPDEMSSSVALMRMPDVAAVPEPLRGKFVTSVRISYIGSPKSGAKLLGPLRGAAKPIIDAVHEMPYSDFATIHADPVDAAPIYERTGLLKELTAETVDELLAAAGPTASFPITMTEIRHLGGALGRQPAQPNAVSNRDAAFTLFVASVGTPADAAAIKKAEADIIRRMQPWSTGGMYLNFMAGEDVAPEAVQRAYQPDVYQRLVAVKRKVDPTNMFRLNHNIKPA</sequence>
<evidence type="ECO:0000256" key="4">
    <source>
        <dbReference type="ARBA" id="ARBA00022827"/>
    </source>
</evidence>
<dbReference type="AlphaFoldDB" id="A0A8J3V0D8"/>
<evidence type="ECO:0000313" key="7">
    <source>
        <dbReference type="EMBL" id="GII52741.1"/>
    </source>
</evidence>
<organism evidence="7 8">
    <name type="scientific">Planotetraspora thailandica</name>
    <dbReference type="NCBI Taxonomy" id="487172"/>
    <lineage>
        <taxon>Bacteria</taxon>
        <taxon>Bacillati</taxon>
        <taxon>Actinomycetota</taxon>
        <taxon>Actinomycetes</taxon>
        <taxon>Streptosporangiales</taxon>
        <taxon>Streptosporangiaceae</taxon>
        <taxon>Planotetraspora</taxon>
    </lineage>
</organism>
<evidence type="ECO:0000256" key="1">
    <source>
        <dbReference type="ARBA" id="ARBA00001974"/>
    </source>
</evidence>
<dbReference type="Gene3D" id="3.40.462.20">
    <property type="match status" value="1"/>
</dbReference>
<dbReference type="PANTHER" id="PTHR42973">
    <property type="entry name" value="BINDING OXIDOREDUCTASE, PUTATIVE (AFU_ORTHOLOGUE AFUA_1G17690)-RELATED"/>
    <property type="match status" value="1"/>
</dbReference>
<dbReference type="GO" id="GO:0071949">
    <property type="term" value="F:FAD binding"/>
    <property type="evidence" value="ECO:0007669"/>
    <property type="project" value="InterPro"/>
</dbReference>
<dbReference type="InterPro" id="IPR050416">
    <property type="entry name" value="FAD-linked_Oxidoreductase"/>
</dbReference>
<dbReference type="Proteomes" id="UP000605992">
    <property type="component" value="Unassembled WGS sequence"/>
</dbReference>
<keyword evidence="5" id="KW-0560">Oxidoreductase</keyword>
<dbReference type="InterPro" id="IPR036318">
    <property type="entry name" value="FAD-bd_PCMH-like_sf"/>
</dbReference>
<evidence type="ECO:0000313" key="8">
    <source>
        <dbReference type="Proteomes" id="UP000605992"/>
    </source>
</evidence>
<dbReference type="Pfam" id="PF08031">
    <property type="entry name" value="BBE"/>
    <property type="match status" value="1"/>
</dbReference>
<dbReference type="PANTHER" id="PTHR42973:SF39">
    <property type="entry name" value="FAD-BINDING PCMH-TYPE DOMAIN-CONTAINING PROTEIN"/>
    <property type="match status" value="1"/>
</dbReference>
<keyword evidence="8" id="KW-1185">Reference proteome</keyword>
<evidence type="ECO:0000256" key="3">
    <source>
        <dbReference type="ARBA" id="ARBA00022630"/>
    </source>
</evidence>
<dbReference type="PROSITE" id="PS51318">
    <property type="entry name" value="TAT"/>
    <property type="match status" value="1"/>
</dbReference>
<keyword evidence="3" id="KW-0285">Flavoprotein</keyword>
<dbReference type="InterPro" id="IPR012951">
    <property type="entry name" value="BBE"/>
</dbReference>
<dbReference type="PROSITE" id="PS00862">
    <property type="entry name" value="OX2_COVAL_FAD"/>
    <property type="match status" value="1"/>
</dbReference>
<dbReference type="InterPro" id="IPR006311">
    <property type="entry name" value="TAT_signal"/>
</dbReference>
<dbReference type="InterPro" id="IPR016169">
    <property type="entry name" value="FAD-bd_PCMH_sub2"/>
</dbReference>
<dbReference type="InterPro" id="IPR006094">
    <property type="entry name" value="Oxid_FAD_bind_N"/>
</dbReference>
<comment type="cofactor">
    <cofactor evidence="1">
        <name>FAD</name>
        <dbReference type="ChEBI" id="CHEBI:57692"/>
    </cofactor>
</comment>
<evidence type="ECO:0000259" key="6">
    <source>
        <dbReference type="PROSITE" id="PS51387"/>
    </source>
</evidence>
<dbReference type="RefSeq" id="WP_203943036.1">
    <property type="nucleotide sequence ID" value="NZ_BOOR01000007.1"/>
</dbReference>
<dbReference type="InterPro" id="IPR016167">
    <property type="entry name" value="FAD-bd_PCMH_sub1"/>
</dbReference>
<evidence type="ECO:0000256" key="2">
    <source>
        <dbReference type="ARBA" id="ARBA00005466"/>
    </source>
</evidence>
<comment type="similarity">
    <text evidence="2">Belongs to the oxygen-dependent FAD-linked oxidoreductase family.</text>
</comment>
<feature type="domain" description="FAD-binding PCMH-type" evidence="6">
    <location>
        <begin position="80"/>
        <end position="250"/>
    </location>
</feature>
<dbReference type="InterPro" id="IPR006093">
    <property type="entry name" value="Oxy_OxRdtase_FAD_BS"/>
</dbReference>
<gene>
    <name evidence="7" type="ORF">Pth03_11300</name>
</gene>
<name>A0A8J3V0D8_9ACTN</name>
<dbReference type="Gene3D" id="3.30.43.10">
    <property type="entry name" value="Uridine Diphospho-n-acetylenolpyruvylglucosamine Reductase, domain 2"/>
    <property type="match status" value="1"/>
</dbReference>
<evidence type="ECO:0000256" key="5">
    <source>
        <dbReference type="ARBA" id="ARBA00023002"/>
    </source>
</evidence>
<reference evidence="7" key="1">
    <citation type="submission" date="2021-01" db="EMBL/GenBank/DDBJ databases">
        <title>Whole genome shotgun sequence of Planotetraspora thailandica NBRC 104271.</title>
        <authorList>
            <person name="Komaki H."/>
            <person name="Tamura T."/>
        </authorList>
    </citation>
    <scope>NUCLEOTIDE SEQUENCE</scope>
    <source>
        <strain evidence="7">NBRC 104271</strain>
    </source>
</reference>
<dbReference type="Pfam" id="PF01565">
    <property type="entry name" value="FAD_binding_4"/>
    <property type="match status" value="1"/>
</dbReference>
<proteinExistence type="inferred from homology"/>
<keyword evidence="4" id="KW-0274">FAD</keyword>
<dbReference type="PROSITE" id="PS51387">
    <property type="entry name" value="FAD_PCMH"/>
    <property type="match status" value="1"/>
</dbReference>
<dbReference type="EMBL" id="BOOR01000007">
    <property type="protein sequence ID" value="GII52741.1"/>
    <property type="molecule type" value="Genomic_DNA"/>
</dbReference>
<dbReference type="GO" id="GO:0016491">
    <property type="term" value="F:oxidoreductase activity"/>
    <property type="evidence" value="ECO:0007669"/>
    <property type="project" value="UniProtKB-KW"/>
</dbReference>
<dbReference type="SUPFAM" id="SSF56176">
    <property type="entry name" value="FAD-binding/transporter-associated domain-like"/>
    <property type="match status" value="1"/>
</dbReference>
<comment type="caution">
    <text evidence="7">The sequence shown here is derived from an EMBL/GenBank/DDBJ whole genome shotgun (WGS) entry which is preliminary data.</text>
</comment>
<accession>A0A8J3V0D8</accession>
<dbReference type="InterPro" id="IPR016166">
    <property type="entry name" value="FAD-bd_PCMH"/>
</dbReference>
<protein>
    <submittedName>
        <fullName evidence="7">FAD-linked oxidase</fullName>
    </submittedName>
</protein>